<organism evidence="6 7">
    <name type="scientific">Tetradesmus obliquus</name>
    <name type="common">Green alga</name>
    <name type="synonym">Acutodesmus obliquus</name>
    <dbReference type="NCBI Taxonomy" id="3088"/>
    <lineage>
        <taxon>Eukaryota</taxon>
        <taxon>Viridiplantae</taxon>
        <taxon>Chlorophyta</taxon>
        <taxon>core chlorophytes</taxon>
        <taxon>Chlorophyceae</taxon>
        <taxon>CS clade</taxon>
        <taxon>Sphaeropleales</taxon>
        <taxon>Scenedesmaceae</taxon>
        <taxon>Tetradesmus</taxon>
    </lineage>
</organism>
<evidence type="ECO:0000256" key="3">
    <source>
        <dbReference type="ARBA" id="ARBA00022490"/>
    </source>
</evidence>
<evidence type="ECO:0000313" key="7">
    <source>
        <dbReference type="Proteomes" id="UP000256970"/>
    </source>
</evidence>
<sequence>MAVAKHPQLVDDLLQELADLPTVSRRVACHTTATTNISSSHAAKAALQAAAQKSGVSQLHQQKQQQQQRHRQCQPDDLECLLNQLREDSTLLQQEQASQGNNTAACTGRPAVTSLSGGTSARLKCSSIYLGGSKDGRGCCRPMQPAPCCCDRLKCLSCDFQVLWHADARWAADVDYMFFRNSYGVAAQTSLKLQPCRGSAAMCCQCSWASCSRPTKLADAAEQAGHQLRWICRGHDSQA</sequence>
<keyword evidence="7" id="KW-1185">Reference proteome</keyword>
<dbReference type="EMBL" id="FNXT01000087">
    <property type="protein sequence ID" value="SZX60664.1"/>
    <property type="molecule type" value="Genomic_DNA"/>
</dbReference>
<dbReference type="AlphaFoldDB" id="A0A383V7U9"/>
<protein>
    <recommendedName>
        <fullName evidence="5">Cilia- and flagella-associated protein 418</fullName>
    </recommendedName>
</protein>
<evidence type="ECO:0000256" key="2">
    <source>
        <dbReference type="ARBA" id="ARBA00004496"/>
    </source>
</evidence>
<proteinExistence type="predicted"/>
<dbReference type="Pfam" id="PF14996">
    <property type="entry name" value="RMP"/>
    <property type="match status" value="1"/>
</dbReference>
<evidence type="ECO:0000313" key="6">
    <source>
        <dbReference type="EMBL" id="SZX60664.1"/>
    </source>
</evidence>
<dbReference type="GO" id="GO:0005829">
    <property type="term" value="C:cytosol"/>
    <property type="evidence" value="ECO:0007669"/>
    <property type="project" value="TreeGrafter"/>
</dbReference>
<dbReference type="STRING" id="3088.A0A383V7U9"/>
<accession>A0A383V7U9</accession>
<evidence type="ECO:0000256" key="1">
    <source>
        <dbReference type="ARBA" id="ARBA00004437"/>
    </source>
</evidence>
<comment type="subcellular location">
    <subcellularLocation>
        <location evidence="2">Cytoplasm</location>
    </subcellularLocation>
    <subcellularLocation>
        <location evidence="1">Photoreceptor inner segment</location>
    </subcellularLocation>
</comment>
<dbReference type="Proteomes" id="UP000256970">
    <property type="component" value="Unassembled WGS sequence"/>
</dbReference>
<dbReference type="PANTHER" id="PTHR33958">
    <property type="entry name" value="PROTEIN C8ORF37"/>
    <property type="match status" value="1"/>
</dbReference>
<keyword evidence="3" id="KW-0963">Cytoplasm</keyword>
<dbReference type="InterPro" id="IPR029239">
    <property type="entry name" value="CFAP418"/>
</dbReference>
<comment type="function">
    <text evidence="4">May be involved in photoreceptor outer segment disk morphogenesis.</text>
</comment>
<evidence type="ECO:0000256" key="4">
    <source>
        <dbReference type="ARBA" id="ARBA00024819"/>
    </source>
</evidence>
<dbReference type="PANTHER" id="PTHR33958:SF1">
    <property type="entry name" value="CILIA- AND FLAGELLA-ASSOCIATED PROTEIN 418"/>
    <property type="match status" value="1"/>
</dbReference>
<reference evidence="6 7" key="1">
    <citation type="submission" date="2016-10" db="EMBL/GenBank/DDBJ databases">
        <authorList>
            <person name="Cai Z."/>
        </authorList>
    </citation>
    <scope>NUCLEOTIDE SEQUENCE [LARGE SCALE GENOMIC DNA]</scope>
</reference>
<name>A0A383V7U9_TETOB</name>
<evidence type="ECO:0000256" key="5">
    <source>
        <dbReference type="ARBA" id="ARBA00026215"/>
    </source>
</evidence>
<gene>
    <name evidence="6" type="ORF">BQ4739_LOCUS1193</name>
</gene>